<evidence type="ECO:0000313" key="1">
    <source>
        <dbReference type="EMBL" id="JAP22418.1"/>
    </source>
</evidence>
<dbReference type="AlphaFoldDB" id="A0A0V0HPV7"/>
<dbReference type="EMBL" id="GEDG01016592">
    <property type="protein sequence ID" value="JAP22418.1"/>
    <property type="molecule type" value="Transcribed_RNA"/>
</dbReference>
<reference evidence="1" key="1">
    <citation type="submission" date="2015-12" db="EMBL/GenBank/DDBJ databases">
        <title>Gene expression during late stages of embryo sac development: a critical building block for successful pollen-pistil interactions.</title>
        <authorList>
            <person name="Liu Y."/>
            <person name="Joly V."/>
            <person name="Sabar M."/>
            <person name="Matton D.P."/>
        </authorList>
    </citation>
    <scope>NUCLEOTIDE SEQUENCE</scope>
</reference>
<organism evidence="1">
    <name type="scientific">Solanum chacoense</name>
    <name type="common">Chaco potato</name>
    <dbReference type="NCBI Taxonomy" id="4108"/>
    <lineage>
        <taxon>Eukaryota</taxon>
        <taxon>Viridiplantae</taxon>
        <taxon>Streptophyta</taxon>
        <taxon>Embryophyta</taxon>
        <taxon>Tracheophyta</taxon>
        <taxon>Spermatophyta</taxon>
        <taxon>Magnoliopsida</taxon>
        <taxon>eudicotyledons</taxon>
        <taxon>Gunneridae</taxon>
        <taxon>Pentapetalae</taxon>
        <taxon>asterids</taxon>
        <taxon>lamiids</taxon>
        <taxon>Solanales</taxon>
        <taxon>Solanaceae</taxon>
        <taxon>Solanoideae</taxon>
        <taxon>Solaneae</taxon>
        <taxon>Solanum</taxon>
    </lineage>
</organism>
<proteinExistence type="predicted"/>
<name>A0A0V0HPV7_SOLCH</name>
<protein>
    <submittedName>
        <fullName evidence="1">Putative ovule protein</fullName>
    </submittedName>
</protein>
<feature type="non-terminal residue" evidence="1">
    <location>
        <position position="1"/>
    </location>
</feature>
<sequence>RFHKPVNRSSIVGVSGAFQLLANRFWFSRIWTPMAAILARKSLSALRSRQLVSLSLSLSFPHLILTSPSDSISHQNGFLNPNFTDIN</sequence>
<accession>A0A0V0HPV7</accession>